<keyword evidence="2" id="KW-1185">Reference proteome</keyword>
<evidence type="ECO:0000313" key="2">
    <source>
        <dbReference type="Proteomes" id="UP000636956"/>
    </source>
</evidence>
<evidence type="ECO:0000313" key="1">
    <source>
        <dbReference type="EMBL" id="GGJ82168.1"/>
    </source>
</evidence>
<accession>A0A917PK95</accession>
<reference evidence="1" key="2">
    <citation type="submission" date="2020-09" db="EMBL/GenBank/DDBJ databases">
        <authorList>
            <person name="Sun Q."/>
            <person name="Zhou Y."/>
        </authorList>
    </citation>
    <scope>NUCLEOTIDE SEQUENCE</scope>
    <source>
        <strain evidence="1">CGMCC 1.8984</strain>
    </source>
</reference>
<sequence length="97" mass="10665">MLTAMNEATGDDGIVVIMDEAVGDEFTPDTEGLDRVMYGFSLFSCRPDGLFHRPSAATGTVMRPSTLRRYAAEAGFAGVDVLEDGFGFWRFYELVRA</sequence>
<organism evidence="1 2">
    <name type="scientific">Agromyces bauzanensis</name>
    <dbReference type="NCBI Taxonomy" id="1308924"/>
    <lineage>
        <taxon>Bacteria</taxon>
        <taxon>Bacillati</taxon>
        <taxon>Actinomycetota</taxon>
        <taxon>Actinomycetes</taxon>
        <taxon>Micrococcales</taxon>
        <taxon>Microbacteriaceae</taxon>
        <taxon>Agromyces</taxon>
    </lineage>
</organism>
<name>A0A917PK95_9MICO</name>
<evidence type="ECO:0008006" key="3">
    <source>
        <dbReference type="Google" id="ProtNLM"/>
    </source>
</evidence>
<dbReference type="Proteomes" id="UP000636956">
    <property type="component" value="Unassembled WGS sequence"/>
</dbReference>
<dbReference type="EMBL" id="BMMD01000011">
    <property type="protein sequence ID" value="GGJ82168.1"/>
    <property type="molecule type" value="Genomic_DNA"/>
</dbReference>
<dbReference type="SUPFAM" id="SSF53335">
    <property type="entry name" value="S-adenosyl-L-methionine-dependent methyltransferases"/>
    <property type="match status" value="1"/>
</dbReference>
<dbReference type="AlphaFoldDB" id="A0A917PK95"/>
<protein>
    <recommendedName>
        <fullName evidence="3">O-methyltransferase domain-containing protein</fullName>
    </recommendedName>
</protein>
<proteinExistence type="predicted"/>
<dbReference type="InterPro" id="IPR029063">
    <property type="entry name" value="SAM-dependent_MTases_sf"/>
</dbReference>
<reference evidence="1" key="1">
    <citation type="journal article" date="2014" name="Int. J. Syst. Evol. Microbiol.">
        <title>Complete genome sequence of Corynebacterium casei LMG S-19264T (=DSM 44701T), isolated from a smear-ripened cheese.</title>
        <authorList>
            <consortium name="US DOE Joint Genome Institute (JGI-PGF)"/>
            <person name="Walter F."/>
            <person name="Albersmeier A."/>
            <person name="Kalinowski J."/>
            <person name="Ruckert C."/>
        </authorList>
    </citation>
    <scope>NUCLEOTIDE SEQUENCE</scope>
    <source>
        <strain evidence="1">CGMCC 1.8984</strain>
    </source>
</reference>
<gene>
    <name evidence="1" type="ORF">GCM10011372_20750</name>
</gene>
<comment type="caution">
    <text evidence="1">The sequence shown here is derived from an EMBL/GenBank/DDBJ whole genome shotgun (WGS) entry which is preliminary data.</text>
</comment>